<dbReference type="EMBL" id="QTJW01000027">
    <property type="protein sequence ID" value="RGD67250.1"/>
    <property type="molecule type" value="Genomic_DNA"/>
</dbReference>
<dbReference type="Pfam" id="PF20247">
    <property type="entry name" value="DUF6602"/>
    <property type="match status" value="1"/>
</dbReference>
<dbReference type="CDD" id="cd21173">
    <property type="entry name" value="NucC-like"/>
    <property type="match status" value="1"/>
</dbReference>
<evidence type="ECO:0000313" key="5">
    <source>
        <dbReference type="Proteomes" id="UP000261023"/>
    </source>
</evidence>
<comment type="caution">
    <text evidence="3">The sequence shown here is derived from an EMBL/GenBank/DDBJ whole genome shotgun (WGS) entry which is preliminary data.</text>
</comment>
<dbReference type="EMBL" id="QSSQ01000001">
    <property type="protein sequence ID" value="RGM09139.1"/>
    <property type="molecule type" value="Genomic_DNA"/>
</dbReference>
<evidence type="ECO:0000313" key="4">
    <source>
        <dbReference type="EMBL" id="RGM09139.1"/>
    </source>
</evidence>
<proteinExistence type="predicted"/>
<dbReference type="OrthoDB" id="337432at2"/>
<evidence type="ECO:0000313" key="2">
    <source>
        <dbReference type="EMBL" id="RGD67250.1"/>
    </source>
</evidence>
<accession>A0A374PBL6</accession>
<organism evidence="3 7">
    <name type="scientific">Hungatella hathewayi</name>
    <dbReference type="NCBI Taxonomy" id="154046"/>
    <lineage>
        <taxon>Bacteria</taxon>
        <taxon>Bacillati</taxon>
        <taxon>Bacillota</taxon>
        <taxon>Clostridia</taxon>
        <taxon>Lachnospirales</taxon>
        <taxon>Lachnospiraceae</taxon>
        <taxon>Hungatella</taxon>
    </lineage>
</organism>
<evidence type="ECO:0000313" key="6">
    <source>
        <dbReference type="Proteomes" id="UP000261257"/>
    </source>
</evidence>
<dbReference type="Proteomes" id="UP000263014">
    <property type="component" value="Unassembled WGS sequence"/>
</dbReference>
<dbReference type="Proteomes" id="UP000261257">
    <property type="component" value="Unassembled WGS sequence"/>
</dbReference>
<reference evidence="5 6" key="1">
    <citation type="submission" date="2018-08" db="EMBL/GenBank/DDBJ databases">
        <title>A genome reference for cultivated species of the human gut microbiota.</title>
        <authorList>
            <person name="Zou Y."/>
            <person name="Xue W."/>
            <person name="Luo G."/>
        </authorList>
    </citation>
    <scope>NUCLEOTIDE SEQUENCE [LARGE SCALE GENOMIC DNA]</scope>
    <source>
        <strain evidence="2 5">AF19-13AC</strain>
        <strain evidence="4 6">TF05-11AC</strain>
        <strain evidence="3 7">TM09-12</strain>
    </source>
</reference>
<feature type="domain" description="DUF6602" evidence="1">
    <location>
        <begin position="39"/>
        <end position="136"/>
    </location>
</feature>
<sequence>MDEKESDNRKLKVVENIRENYQSLEGMISKQLFMGNELHGPTTGSFREEIWAGLFGQILPKKFVIEQSAFIIDSEEGISKEIDLVIMDEMYTPYIFRYGKLKFIPIEAVAAVVECKSQSIDERSVKEWGAEIKKLRTAKESVARLANMITKGPTGTQLSTRPIRILCALDQNISAEIKEIFDFVLLAANKNLEKTYIKVLSNTAFSNLYEWFKALNFYEVNEADMEEHIDKSRSRIDKAELEKIKMDEYQVLDKESRPISLMTFNFQLNQLLMLINNPMLFPHRAYVKLFSKD</sequence>
<evidence type="ECO:0000313" key="3">
    <source>
        <dbReference type="EMBL" id="RGJ06893.1"/>
    </source>
</evidence>
<dbReference type="AlphaFoldDB" id="A0A374PBL6"/>
<evidence type="ECO:0000313" key="7">
    <source>
        <dbReference type="Proteomes" id="UP000263014"/>
    </source>
</evidence>
<dbReference type="Proteomes" id="UP000261023">
    <property type="component" value="Unassembled WGS sequence"/>
</dbReference>
<protein>
    <recommendedName>
        <fullName evidence="1">DUF6602 domain-containing protein</fullName>
    </recommendedName>
</protein>
<dbReference type="RefSeq" id="WP_034562084.1">
    <property type="nucleotide sequence ID" value="NZ_QRQF01000004.1"/>
</dbReference>
<dbReference type="InterPro" id="IPR046537">
    <property type="entry name" value="DUF6602"/>
</dbReference>
<gene>
    <name evidence="2" type="ORF">DWX31_28255</name>
    <name evidence="4" type="ORF">DXC39_04095</name>
    <name evidence="3" type="ORF">DXD79_06315</name>
</gene>
<name>A0A374PBL6_9FIRM</name>
<dbReference type="EMBL" id="QSON01000002">
    <property type="protein sequence ID" value="RGJ06893.1"/>
    <property type="molecule type" value="Genomic_DNA"/>
</dbReference>
<evidence type="ECO:0000259" key="1">
    <source>
        <dbReference type="Pfam" id="PF20247"/>
    </source>
</evidence>